<gene>
    <name evidence="2" type="ORF">CSSPTR1EN2_LOCUS10000</name>
</gene>
<evidence type="ECO:0000313" key="3">
    <source>
        <dbReference type="Proteomes" id="UP001497512"/>
    </source>
</evidence>
<keyword evidence="3" id="KW-1185">Reference proteome</keyword>
<dbReference type="Proteomes" id="UP001497512">
    <property type="component" value="Chromosome 17"/>
</dbReference>
<feature type="region of interest" description="Disordered" evidence="1">
    <location>
        <begin position="34"/>
        <end position="68"/>
    </location>
</feature>
<accession>A0ABP0U0M6</accession>
<evidence type="ECO:0000313" key="2">
    <source>
        <dbReference type="EMBL" id="CAK9209711.1"/>
    </source>
</evidence>
<sequence length="103" mass="11534">MPKHIQKLLLLAYSNNIQIHDCWLFLRQVPTGTPTRVSNSQFASSTRAGVRHDCKRETATPNPDTLQLGTRRIPMWRSGVGEVLLKEHPAPRPLATGSHDILS</sequence>
<reference evidence="2" key="1">
    <citation type="submission" date="2024-02" db="EMBL/GenBank/DDBJ databases">
        <authorList>
            <consortium name="ELIXIR-Norway"/>
            <consortium name="Elixir Norway"/>
        </authorList>
    </citation>
    <scope>NUCLEOTIDE SEQUENCE</scope>
</reference>
<dbReference type="EMBL" id="OZ019909">
    <property type="protein sequence ID" value="CAK9209711.1"/>
    <property type="molecule type" value="Genomic_DNA"/>
</dbReference>
<protein>
    <submittedName>
        <fullName evidence="2">Uncharacterized protein</fullName>
    </submittedName>
</protein>
<organism evidence="2 3">
    <name type="scientific">Sphagnum troendelagicum</name>
    <dbReference type="NCBI Taxonomy" id="128251"/>
    <lineage>
        <taxon>Eukaryota</taxon>
        <taxon>Viridiplantae</taxon>
        <taxon>Streptophyta</taxon>
        <taxon>Embryophyta</taxon>
        <taxon>Bryophyta</taxon>
        <taxon>Sphagnophytina</taxon>
        <taxon>Sphagnopsida</taxon>
        <taxon>Sphagnales</taxon>
        <taxon>Sphagnaceae</taxon>
        <taxon>Sphagnum</taxon>
    </lineage>
</organism>
<feature type="compositionally biased region" description="Polar residues" evidence="1">
    <location>
        <begin position="34"/>
        <end position="47"/>
    </location>
</feature>
<feature type="compositionally biased region" description="Polar residues" evidence="1">
    <location>
        <begin position="59"/>
        <end position="68"/>
    </location>
</feature>
<proteinExistence type="predicted"/>
<evidence type="ECO:0000256" key="1">
    <source>
        <dbReference type="SAM" id="MobiDB-lite"/>
    </source>
</evidence>
<name>A0ABP0U0M6_9BRYO</name>